<dbReference type="OrthoDB" id="5174513at2"/>
<dbReference type="Pfam" id="PF00480">
    <property type="entry name" value="ROK"/>
    <property type="match status" value="1"/>
</dbReference>
<dbReference type="PANTHER" id="PTHR18964">
    <property type="entry name" value="ROK (REPRESSOR, ORF, KINASE) FAMILY"/>
    <property type="match status" value="1"/>
</dbReference>
<dbReference type="InterPro" id="IPR036388">
    <property type="entry name" value="WH-like_DNA-bd_sf"/>
</dbReference>
<accession>A0A0G3HEU1</accession>
<reference evidence="2 3" key="1">
    <citation type="journal article" date="2015" name="Genome Announc.">
        <title>Virulence Factor Genes Detected in the Complete Genome Sequence of Corynebacterium uterequi DSM 45634, Isolated from the Uterus of a Maiden Mare.</title>
        <authorList>
            <person name="Ruckert C."/>
            <person name="Kriete M."/>
            <person name="Jaenicke S."/>
            <person name="Winkler A."/>
            <person name="Tauch A."/>
        </authorList>
    </citation>
    <scope>NUCLEOTIDE SEQUENCE [LARGE SCALE GENOMIC DNA]</scope>
    <source>
        <strain evidence="2 3">DSM 45634</strain>
    </source>
</reference>
<dbReference type="PANTHER" id="PTHR18964:SF149">
    <property type="entry name" value="BIFUNCTIONAL UDP-N-ACETYLGLUCOSAMINE 2-EPIMERASE_N-ACETYLMANNOSAMINE KINASE"/>
    <property type="match status" value="1"/>
</dbReference>
<dbReference type="InterPro" id="IPR036390">
    <property type="entry name" value="WH_DNA-bd_sf"/>
</dbReference>
<dbReference type="KEGG" id="cut:CUTER_09275"/>
<dbReference type="InterPro" id="IPR043129">
    <property type="entry name" value="ATPase_NBD"/>
</dbReference>
<gene>
    <name evidence="2" type="ORF">CUTER_09275</name>
</gene>
<dbReference type="RefSeq" id="WP_047260151.1">
    <property type="nucleotide sequence ID" value="NZ_CP011546.1"/>
</dbReference>
<dbReference type="PATRIC" id="fig|1072256.5.peg.1827"/>
<dbReference type="EMBL" id="CP011546">
    <property type="protein sequence ID" value="AKK11824.1"/>
    <property type="molecule type" value="Genomic_DNA"/>
</dbReference>
<dbReference type="AlphaFoldDB" id="A0A0G3HEU1"/>
<dbReference type="SUPFAM" id="SSF46785">
    <property type="entry name" value="Winged helix' DNA-binding domain"/>
    <property type="match status" value="1"/>
</dbReference>
<reference evidence="3" key="2">
    <citation type="submission" date="2015-05" db="EMBL/GenBank/DDBJ databases">
        <title>Complete genome sequence of Corynebacterium uterequi DSM 45634, isolated from the uterus of a maiden mare.</title>
        <authorList>
            <person name="Ruckert C."/>
            <person name="Albersmeier A."/>
            <person name="Winkler A."/>
            <person name="Tauch A."/>
        </authorList>
    </citation>
    <scope>NUCLEOTIDE SEQUENCE [LARGE SCALE GENOMIC DNA]</scope>
    <source>
        <strain evidence="3">DSM 45634</strain>
    </source>
</reference>
<dbReference type="InterPro" id="IPR000600">
    <property type="entry name" value="ROK"/>
</dbReference>
<keyword evidence="2" id="KW-0808">Transferase</keyword>
<dbReference type="SUPFAM" id="SSF53067">
    <property type="entry name" value="Actin-like ATPase domain"/>
    <property type="match status" value="1"/>
</dbReference>
<organism evidence="2 3">
    <name type="scientific">Corynebacterium uterequi</name>
    <dbReference type="NCBI Taxonomy" id="1072256"/>
    <lineage>
        <taxon>Bacteria</taxon>
        <taxon>Bacillati</taxon>
        <taxon>Actinomycetota</taxon>
        <taxon>Actinomycetes</taxon>
        <taxon>Mycobacteriales</taxon>
        <taxon>Corynebacteriaceae</taxon>
        <taxon>Corynebacterium</taxon>
    </lineage>
</organism>
<keyword evidence="2" id="KW-0418">Kinase</keyword>
<dbReference type="GO" id="GO:0016301">
    <property type="term" value="F:kinase activity"/>
    <property type="evidence" value="ECO:0007669"/>
    <property type="project" value="UniProtKB-KW"/>
</dbReference>
<evidence type="ECO:0000256" key="1">
    <source>
        <dbReference type="ARBA" id="ARBA00006479"/>
    </source>
</evidence>
<dbReference type="Gene3D" id="3.30.420.40">
    <property type="match status" value="2"/>
</dbReference>
<keyword evidence="3" id="KW-1185">Reference proteome</keyword>
<dbReference type="STRING" id="1072256.CUTER_09275"/>
<comment type="similarity">
    <text evidence="1">Belongs to the ROK (NagC/XylR) family.</text>
</comment>
<protein>
    <submittedName>
        <fullName evidence="2">Transcriptional regulator/sugar kinase</fullName>
    </submittedName>
</protein>
<dbReference type="Proteomes" id="UP000035548">
    <property type="component" value="Chromosome"/>
</dbReference>
<name>A0A0G3HEU1_9CORY</name>
<evidence type="ECO:0000313" key="2">
    <source>
        <dbReference type="EMBL" id="AKK11824.1"/>
    </source>
</evidence>
<dbReference type="Gene3D" id="1.10.10.10">
    <property type="entry name" value="Winged helix-like DNA-binding domain superfamily/Winged helix DNA-binding domain"/>
    <property type="match status" value="1"/>
</dbReference>
<sequence>MKYQLHHQPSSLAESVLAIVSQQPATRQQLCHELHVSRSSLGRALQELLVDGPVVRTRRTDASRPGRPTELIEFDPLVAYRVGINISRSTSTAVMINRRYDIVVEVSAAASIRRFQSVAEPLSLICAQLDDAAQAAGIHQASVSQVGIGIPMPLAATSESREEHALLEAVIGEHWQARVLIDNTVRFGAISEALKGAGKGHSTQLYVRIGAGVGSTLVFADQFTGGISQTAGELGHVQVDPQGEPCFCGGSGCLESLVSSAALCQARGVADLDSLKDLYEDGDATVVSLLDRTANYIAAALKTVIIVASPQVVVFSGDVVETFPVLSDLVAQELHRMIPQRFSAGLQVTCAYLGKYGPAMGAALATNFLGGSRDVDAPQ</sequence>
<proteinExistence type="inferred from homology"/>
<evidence type="ECO:0000313" key="3">
    <source>
        <dbReference type="Proteomes" id="UP000035548"/>
    </source>
</evidence>